<dbReference type="SMART" id="SM00225">
    <property type="entry name" value="BTB"/>
    <property type="match status" value="1"/>
</dbReference>
<reference evidence="6" key="1">
    <citation type="submission" date="2020-12" db="EMBL/GenBank/DDBJ databases">
        <authorList>
            <person name="Iha C."/>
        </authorList>
    </citation>
    <scope>NUCLEOTIDE SEQUENCE</scope>
</reference>
<feature type="repeat" description="ANK" evidence="4">
    <location>
        <begin position="186"/>
        <end position="218"/>
    </location>
</feature>
<accession>A0A8S1J406</accession>
<sequence length="485" mass="53674">MASYTLAGRLWALQRALQYGFFSGMSTRAIDPAAVRGREFKRIVKKGGARTKQALVESLCRLARQGDADTSWDLLAEGCDPDLKDKDGWTPLLYASDRGQDRIVKLLLDRGAKVDLTDETSWTPLMAAVDNNNYAVMQTLINSGADVQRVNRVCRSALHLACATGRTRNAALLVDAGADVNKLDKHHWTPLHFAADKGSADITRVLCHTGANVDAVNKLLETPLHLAVRRGNWATAELLLKYGADPDAKDKDGKTAMDAAQESGYSKLGRNLDDKLAKGKRLRRKVAVPDPSGEPVARVVHLDVGGSRFVTSRATLTCIPGSYFWMAFNPEADIPVGFEDHSLGALGPGPGKELTRKSDQQLLIDRDPHMFLPVLEFMRTLHYSKMRALELPEDRYAVDALLREARFYRLVPMMAKILEEVEFRMRKTLRNAHSPKKRHKVVGGRALYKPENRVPVILDKVAIDNVPGSWEGAARDGEHLAADEV</sequence>
<dbReference type="AlphaFoldDB" id="A0A8S1J406"/>
<dbReference type="InterPro" id="IPR002110">
    <property type="entry name" value="Ankyrin_rpt"/>
</dbReference>
<dbReference type="GO" id="GO:0051260">
    <property type="term" value="P:protein homooligomerization"/>
    <property type="evidence" value="ECO:0007669"/>
    <property type="project" value="InterPro"/>
</dbReference>
<proteinExistence type="predicted"/>
<dbReference type="PRINTS" id="PR01415">
    <property type="entry name" value="ANKYRIN"/>
</dbReference>
<dbReference type="PROSITE" id="PS50088">
    <property type="entry name" value="ANK_REPEAT"/>
    <property type="match status" value="5"/>
</dbReference>
<feature type="repeat" description="ANK" evidence="4">
    <location>
        <begin position="87"/>
        <end position="119"/>
    </location>
</feature>
<dbReference type="Pfam" id="PF00023">
    <property type="entry name" value="Ank"/>
    <property type="match status" value="1"/>
</dbReference>
<evidence type="ECO:0000259" key="5">
    <source>
        <dbReference type="SMART" id="SM00225"/>
    </source>
</evidence>
<dbReference type="Pfam" id="PF02214">
    <property type="entry name" value="BTB_2"/>
    <property type="match status" value="1"/>
</dbReference>
<dbReference type="OrthoDB" id="548600at2759"/>
<comment type="pathway">
    <text evidence="1">Protein modification; protein ubiquitination.</text>
</comment>
<dbReference type="InterPro" id="IPR003131">
    <property type="entry name" value="T1-type_BTB"/>
</dbReference>
<dbReference type="EMBL" id="CAJHUC010001283">
    <property type="protein sequence ID" value="CAD7700511.1"/>
    <property type="molecule type" value="Genomic_DNA"/>
</dbReference>
<organism evidence="6 7">
    <name type="scientific">Ostreobium quekettii</name>
    <dbReference type="NCBI Taxonomy" id="121088"/>
    <lineage>
        <taxon>Eukaryota</taxon>
        <taxon>Viridiplantae</taxon>
        <taxon>Chlorophyta</taxon>
        <taxon>core chlorophytes</taxon>
        <taxon>Ulvophyceae</taxon>
        <taxon>TCBD clade</taxon>
        <taxon>Bryopsidales</taxon>
        <taxon>Ostreobineae</taxon>
        <taxon>Ostreobiaceae</taxon>
        <taxon>Ostreobium</taxon>
    </lineage>
</organism>
<dbReference type="SUPFAM" id="SSF54695">
    <property type="entry name" value="POZ domain"/>
    <property type="match status" value="1"/>
</dbReference>
<dbReference type="SMART" id="SM00248">
    <property type="entry name" value="ANK"/>
    <property type="match status" value="5"/>
</dbReference>
<dbReference type="Pfam" id="PF12796">
    <property type="entry name" value="Ank_2"/>
    <property type="match status" value="2"/>
</dbReference>
<gene>
    <name evidence="6" type="ORF">OSTQU699_LOCUS5870</name>
</gene>
<keyword evidence="3 4" id="KW-0040">ANK repeat</keyword>
<dbReference type="Proteomes" id="UP000708148">
    <property type="component" value="Unassembled WGS sequence"/>
</dbReference>
<dbReference type="InterPro" id="IPR000210">
    <property type="entry name" value="BTB/POZ_dom"/>
</dbReference>
<evidence type="ECO:0000256" key="3">
    <source>
        <dbReference type="ARBA" id="ARBA00023043"/>
    </source>
</evidence>
<feature type="repeat" description="ANK" evidence="4">
    <location>
        <begin position="120"/>
        <end position="152"/>
    </location>
</feature>
<evidence type="ECO:0000256" key="1">
    <source>
        <dbReference type="ARBA" id="ARBA00004906"/>
    </source>
</evidence>
<evidence type="ECO:0000313" key="7">
    <source>
        <dbReference type="Proteomes" id="UP000708148"/>
    </source>
</evidence>
<feature type="repeat" description="ANK" evidence="4">
    <location>
        <begin position="219"/>
        <end position="251"/>
    </location>
</feature>
<comment type="caution">
    <text evidence="6">The sequence shown here is derived from an EMBL/GenBank/DDBJ whole genome shotgun (WGS) entry which is preliminary data.</text>
</comment>
<dbReference type="Gene3D" id="1.25.40.20">
    <property type="entry name" value="Ankyrin repeat-containing domain"/>
    <property type="match status" value="2"/>
</dbReference>
<name>A0A8S1J406_9CHLO</name>
<dbReference type="PANTHER" id="PTHR24201">
    <property type="entry name" value="ANK_REP_REGION DOMAIN-CONTAINING PROTEIN"/>
    <property type="match status" value="1"/>
</dbReference>
<keyword evidence="7" id="KW-1185">Reference proteome</keyword>
<dbReference type="PANTHER" id="PTHR24201:SF16">
    <property type="entry name" value="ANKYRIN-1-LIKE-RELATED"/>
    <property type="match status" value="1"/>
</dbReference>
<dbReference type="PROSITE" id="PS50297">
    <property type="entry name" value="ANK_REP_REGION"/>
    <property type="match status" value="5"/>
</dbReference>
<dbReference type="InterPro" id="IPR050776">
    <property type="entry name" value="Ank_Repeat/CDKN_Inhibitor"/>
</dbReference>
<dbReference type="InterPro" id="IPR011333">
    <property type="entry name" value="SKP1/BTB/POZ_sf"/>
</dbReference>
<evidence type="ECO:0000256" key="2">
    <source>
        <dbReference type="ARBA" id="ARBA00022737"/>
    </source>
</evidence>
<dbReference type="GO" id="GO:0005634">
    <property type="term" value="C:nucleus"/>
    <property type="evidence" value="ECO:0007669"/>
    <property type="project" value="TreeGrafter"/>
</dbReference>
<evidence type="ECO:0000256" key="4">
    <source>
        <dbReference type="PROSITE-ProRule" id="PRU00023"/>
    </source>
</evidence>
<feature type="repeat" description="ANK" evidence="4">
    <location>
        <begin position="153"/>
        <end position="185"/>
    </location>
</feature>
<dbReference type="SUPFAM" id="SSF48403">
    <property type="entry name" value="Ankyrin repeat"/>
    <property type="match status" value="1"/>
</dbReference>
<evidence type="ECO:0000313" key="6">
    <source>
        <dbReference type="EMBL" id="CAD7700511.1"/>
    </source>
</evidence>
<dbReference type="InterPro" id="IPR036770">
    <property type="entry name" value="Ankyrin_rpt-contain_sf"/>
</dbReference>
<dbReference type="CDD" id="cd18316">
    <property type="entry name" value="BTB_POZ_KCTD-like"/>
    <property type="match status" value="1"/>
</dbReference>
<keyword evidence="2" id="KW-0677">Repeat</keyword>
<feature type="domain" description="BTB" evidence="5">
    <location>
        <begin position="298"/>
        <end position="425"/>
    </location>
</feature>
<dbReference type="Gene3D" id="3.30.710.10">
    <property type="entry name" value="Potassium Channel Kv1.1, Chain A"/>
    <property type="match status" value="1"/>
</dbReference>
<protein>
    <recommendedName>
        <fullName evidence="5">BTB domain-containing protein</fullName>
    </recommendedName>
</protein>